<dbReference type="EMBL" id="BMCB01000007">
    <property type="protein sequence ID" value="GGA90944.1"/>
    <property type="molecule type" value="Genomic_DNA"/>
</dbReference>
<dbReference type="InterPro" id="IPR033469">
    <property type="entry name" value="CYTH-like_dom_sf"/>
</dbReference>
<dbReference type="Pfam" id="PF01928">
    <property type="entry name" value="CYTH"/>
    <property type="match status" value="1"/>
</dbReference>
<reference evidence="5" key="3">
    <citation type="journal article" date="2019" name="Int. J. Syst. Evol. Microbiol.">
        <title>The Global Catalogue of Microorganisms (GCM) 10K type strain sequencing project: providing services to taxonomists for standard genome sequencing and annotation.</title>
        <authorList>
            <consortium name="The Broad Institute Genomics Platform"/>
            <consortium name="The Broad Institute Genome Sequencing Center for Infectious Disease"/>
            <person name="Wu L."/>
            <person name="Ma J."/>
        </authorList>
    </citation>
    <scope>NUCLEOTIDE SEQUENCE [LARGE SCALE GENOMIC DNA]</scope>
    <source>
        <strain evidence="5">CCM 4175</strain>
    </source>
</reference>
<reference evidence="2" key="4">
    <citation type="submission" date="2024-05" db="EMBL/GenBank/DDBJ databases">
        <authorList>
            <person name="Sun Q."/>
            <person name="Sedlacek I."/>
        </authorList>
    </citation>
    <scope>NUCLEOTIDE SEQUENCE</scope>
    <source>
        <strain evidence="2">CCM 4175</strain>
    </source>
</reference>
<evidence type="ECO:0000313" key="5">
    <source>
        <dbReference type="Proteomes" id="UP000652995"/>
    </source>
</evidence>
<protein>
    <submittedName>
        <fullName evidence="3">Adenylate cyclase</fullName>
    </submittedName>
</protein>
<dbReference type="AlphaFoldDB" id="A0A240C0J7"/>
<dbReference type="PROSITE" id="PS51707">
    <property type="entry name" value="CYTH"/>
    <property type="match status" value="1"/>
</dbReference>
<dbReference type="InterPro" id="IPR009195">
    <property type="entry name" value="Uncharacterised_YjbK"/>
</dbReference>
<keyword evidence="5" id="KW-1185">Reference proteome</keyword>
<evidence type="ECO:0000313" key="4">
    <source>
        <dbReference type="Proteomes" id="UP000243706"/>
    </source>
</evidence>
<dbReference type="PIRSF" id="PIRSF012526">
    <property type="entry name" value="CYTH_UCP012526"/>
    <property type="match status" value="1"/>
</dbReference>
<dbReference type="Proteomes" id="UP000243706">
    <property type="component" value="Chromosome 1"/>
</dbReference>
<dbReference type="SUPFAM" id="SSF55154">
    <property type="entry name" value="CYTH-like phosphatases"/>
    <property type="match status" value="1"/>
</dbReference>
<evidence type="ECO:0000313" key="2">
    <source>
        <dbReference type="EMBL" id="GGA90944.1"/>
    </source>
</evidence>
<feature type="domain" description="CYTH" evidence="1">
    <location>
        <begin position="4"/>
        <end position="192"/>
    </location>
</feature>
<dbReference type="SMART" id="SM01118">
    <property type="entry name" value="CYTH"/>
    <property type="match status" value="1"/>
</dbReference>
<dbReference type="InterPro" id="IPR023577">
    <property type="entry name" value="CYTH_domain"/>
</dbReference>
<evidence type="ECO:0000313" key="3">
    <source>
        <dbReference type="EMBL" id="SNW01142.1"/>
    </source>
</evidence>
<dbReference type="OrthoDB" id="384378at2"/>
<name>A0A240C0J7_9STAP</name>
<dbReference type="CDD" id="cd07762">
    <property type="entry name" value="CYTH-like_Pase_1"/>
    <property type="match status" value="1"/>
</dbReference>
<sequence>MAIEQEIEFKQLLDENTYRTMKTAYFSDTPPFTQTNFYIDTPDFQLMSHKMALRIRVRSDKSNELTLKVPGEVGLTEYNYPTSYQPKTSAQLPEHIIPNDIRNVLDQFHIDASQLTILGYLTTHRLETTTPSGLVVLDYSEYLGTEDFELEFEVDDYHDGYEAFTQILDTYHLTHKTPLNKVQRFFKRRQSME</sequence>
<dbReference type="Gene3D" id="2.40.320.10">
    <property type="entry name" value="Hypothetical Protein Pfu-838710-001"/>
    <property type="match status" value="1"/>
</dbReference>
<organism evidence="3 4">
    <name type="scientific">Staphylococcus muscae</name>
    <dbReference type="NCBI Taxonomy" id="1294"/>
    <lineage>
        <taxon>Bacteria</taxon>
        <taxon>Bacillati</taxon>
        <taxon>Bacillota</taxon>
        <taxon>Bacilli</taxon>
        <taxon>Bacillales</taxon>
        <taxon>Staphylococcaceae</taxon>
        <taxon>Staphylococcus</taxon>
    </lineage>
</organism>
<dbReference type="KEGG" id="smus:C7J88_10240"/>
<evidence type="ECO:0000259" key="1">
    <source>
        <dbReference type="PROSITE" id="PS51707"/>
    </source>
</evidence>
<dbReference type="Proteomes" id="UP000652995">
    <property type="component" value="Unassembled WGS sequence"/>
</dbReference>
<reference evidence="3 4" key="2">
    <citation type="submission" date="2017-06" db="EMBL/GenBank/DDBJ databases">
        <authorList>
            <consortium name="Pathogen Informatics"/>
        </authorList>
    </citation>
    <scope>NUCLEOTIDE SEQUENCE [LARGE SCALE GENOMIC DNA]</scope>
    <source>
        <strain evidence="3 4">NCTC13833</strain>
    </source>
</reference>
<proteinExistence type="predicted"/>
<gene>
    <name evidence="3" type="primary">yjbK</name>
    <name evidence="2" type="ORF">GCM10007183_13930</name>
    <name evidence="3" type="ORF">SAMEA4412661_00634</name>
</gene>
<accession>A0A240C0J7</accession>
<dbReference type="EMBL" id="LT906464">
    <property type="protein sequence ID" value="SNW01142.1"/>
    <property type="molecule type" value="Genomic_DNA"/>
</dbReference>
<dbReference type="RefSeq" id="WP_095115967.1">
    <property type="nucleotide sequence ID" value="NZ_BMCB01000007.1"/>
</dbReference>
<reference evidence="2" key="1">
    <citation type="journal article" date="2014" name="Int. J. Syst. Evol. Microbiol.">
        <title>Complete genome of a new Firmicutes species belonging to the dominant human colonic microbiota ('Ruminococcus bicirculans') reveals two chromosomes and a selective capacity to utilize plant glucans.</title>
        <authorList>
            <consortium name="NISC Comparative Sequencing Program"/>
            <person name="Wegmann U."/>
            <person name="Louis P."/>
            <person name="Goesmann A."/>
            <person name="Henrissat B."/>
            <person name="Duncan S.H."/>
            <person name="Flint H.J."/>
        </authorList>
    </citation>
    <scope>NUCLEOTIDE SEQUENCE</scope>
    <source>
        <strain evidence="2">CCM 4175</strain>
    </source>
</reference>